<protein>
    <submittedName>
        <fullName evidence="3">Predicted protein</fullName>
    </submittedName>
</protein>
<evidence type="ECO:0000259" key="2">
    <source>
        <dbReference type="Pfam" id="PF04321"/>
    </source>
</evidence>
<dbReference type="Proteomes" id="UP000003824">
    <property type="component" value="Unassembled WGS sequence"/>
</dbReference>
<gene>
    <name evidence="3" type="ORF">SSFG_00538</name>
</gene>
<dbReference type="AlphaFoldDB" id="D5ZYK8"/>
<dbReference type="EMBL" id="DS999641">
    <property type="protein sequence ID" value="EFE65284.2"/>
    <property type="molecule type" value="Genomic_DNA"/>
</dbReference>
<feature type="domain" description="RmlD-like substrate binding" evidence="2">
    <location>
        <begin position="82"/>
        <end position="168"/>
    </location>
</feature>
<evidence type="ECO:0000256" key="1">
    <source>
        <dbReference type="SAM" id="MobiDB-lite"/>
    </source>
</evidence>
<reference evidence="4" key="1">
    <citation type="submission" date="2008-12" db="EMBL/GenBank/DDBJ databases">
        <title>Annotation of Streptomyces ghanaensis ATCC 14672.</title>
        <authorList>
            <consortium name="The Broad Institute Genome Sequencing Platform"/>
            <consortium name="Broad Institute Microbial Sequencing Center"/>
            <person name="Fischbach M."/>
            <person name="Ward D."/>
            <person name="Young S."/>
            <person name="Kodira C.D."/>
            <person name="Zeng Q."/>
            <person name="Koehrsen M."/>
            <person name="Godfrey P."/>
            <person name="Alvarado L."/>
            <person name="Berlin A.M."/>
            <person name="Borenstein D."/>
            <person name="Chen Z."/>
            <person name="Engels R."/>
            <person name="Freedman E."/>
            <person name="Gellesch M."/>
            <person name="Goldberg J."/>
            <person name="Griggs A."/>
            <person name="Gujja S."/>
            <person name="Heiman D.I."/>
            <person name="Hepburn T.A."/>
            <person name="Howarth C."/>
            <person name="Jen D."/>
            <person name="Larson L."/>
            <person name="Lewis B."/>
            <person name="Mehta T."/>
            <person name="Park D."/>
            <person name="Pearson M."/>
            <person name="Roberts A."/>
            <person name="Saif S."/>
            <person name="Shea T.D."/>
            <person name="Shenoy N."/>
            <person name="Sisk P."/>
            <person name="Stolte C."/>
            <person name="Sykes S.N."/>
            <person name="Walk T."/>
            <person name="White J."/>
            <person name="Yandava C."/>
            <person name="Straight P."/>
            <person name="Clardy J."/>
            <person name="Hung D."/>
            <person name="Kolter R."/>
            <person name="Mekalanos J."/>
            <person name="Walker S."/>
            <person name="Walsh C.T."/>
            <person name="Wieland B.L.C."/>
            <person name="Ilzarbe M."/>
            <person name="Galagan J."/>
            <person name="Nusbaum C."/>
            <person name="Birren B."/>
        </authorList>
    </citation>
    <scope>NUCLEOTIDE SEQUENCE [LARGE SCALE GENOMIC DNA]</scope>
    <source>
        <strain evidence="4">ATCC 14672 / DSM 40746 / JCM 4963 / KCTC 9882 / NRRL B-12104 / FH 1290</strain>
    </source>
</reference>
<dbReference type="eggNOG" id="COG1091">
    <property type="taxonomic scope" value="Bacteria"/>
</dbReference>
<evidence type="ECO:0000313" key="4">
    <source>
        <dbReference type="Proteomes" id="UP000003824"/>
    </source>
</evidence>
<sequence>MVSQMKALVLTGGAGTGPGPTPHTPVERLVPVADTPVPLHGSRPLVDADATDADLLGTPRPGRPSRAFPHGLRPGRVRGAHVFSGDARTPPRPQGRPTDHWIHPRTAPGRCGPAGERGAPEEPPGASTVVRTAWRHGVHGTNFVRTMTGPQARRPTADVVDDRRGRPVRRAPDREVSRPVGAAPERVRPTTAALPRSAPRPAHRALARDRRPENGLPSSCDRRVVPHEALPGIRKENPLRETP</sequence>
<dbReference type="Pfam" id="PF04321">
    <property type="entry name" value="RmlD_sub_bind"/>
    <property type="match status" value="1"/>
</dbReference>
<organism evidence="3 4">
    <name type="scientific">Streptomyces viridosporus (strain ATCC 14672 / DSM 40746 / JCM 4963 / KCTC 9882 / NRRL B-12104 / FH 1290)</name>
    <name type="common">Streptomyces ghanaensis</name>
    <dbReference type="NCBI Taxonomy" id="566461"/>
    <lineage>
        <taxon>Bacteria</taxon>
        <taxon>Bacillati</taxon>
        <taxon>Actinomycetota</taxon>
        <taxon>Actinomycetes</taxon>
        <taxon>Kitasatosporales</taxon>
        <taxon>Streptomycetaceae</taxon>
        <taxon>Streptomyces</taxon>
    </lineage>
</organism>
<feature type="region of interest" description="Disordered" evidence="1">
    <location>
        <begin position="56"/>
        <end position="127"/>
    </location>
</feature>
<dbReference type="Gene3D" id="3.40.50.720">
    <property type="entry name" value="NAD(P)-binding Rossmann-like Domain"/>
    <property type="match status" value="1"/>
</dbReference>
<dbReference type="Gene3D" id="3.90.25.10">
    <property type="entry name" value="UDP-galactose 4-epimerase, domain 1"/>
    <property type="match status" value="1"/>
</dbReference>
<proteinExistence type="predicted"/>
<dbReference type="SUPFAM" id="SSF51735">
    <property type="entry name" value="NAD(P)-binding Rossmann-fold domains"/>
    <property type="match status" value="1"/>
</dbReference>
<name>D5ZYK8_STRV1</name>
<feature type="compositionally biased region" description="Basic and acidic residues" evidence="1">
    <location>
        <begin position="233"/>
        <end position="243"/>
    </location>
</feature>
<accession>D5ZYK8</accession>
<feature type="compositionally biased region" description="Basic and acidic residues" evidence="1">
    <location>
        <begin position="160"/>
        <end position="177"/>
    </location>
</feature>
<dbReference type="InterPro" id="IPR029903">
    <property type="entry name" value="RmlD-like-bd"/>
</dbReference>
<dbReference type="InterPro" id="IPR036291">
    <property type="entry name" value="NAD(P)-bd_dom_sf"/>
</dbReference>
<feature type="region of interest" description="Disordered" evidence="1">
    <location>
        <begin position="145"/>
        <end position="243"/>
    </location>
</feature>
<dbReference type="RefSeq" id="WP_004979431.1">
    <property type="nucleotide sequence ID" value="NZ_DS999641.1"/>
</dbReference>
<evidence type="ECO:0000313" key="3">
    <source>
        <dbReference type="EMBL" id="EFE65284.2"/>
    </source>
</evidence>